<keyword evidence="2" id="KW-0964">Secreted</keyword>
<feature type="compositionally biased region" description="Pro residues" evidence="4">
    <location>
        <begin position="193"/>
        <end position="203"/>
    </location>
</feature>
<evidence type="ECO:0000313" key="8">
    <source>
        <dbReference type="EMBL" id="TCO50274.1"/>
    </source>
</evidence>
<keyword evidence="9" id="KW-1185">Reference proteome</keyword>
<name>A0A4R2IXI3_9ACTN</name>
<dbReference type="InterPro" id="IPR039331">
    <property type="entry name" value="PAPs-like"/>
</dbReference>
<evidence type="ECO:0000256" key="5">
    <source>
        <dbReference type="SAM" id="SignalP"/>
    </source>
</evidence>
<accession>A0A4R2IXI3</accession>
<reference evidence="8 9" key="1">
    <citation type="journal article" date="2015" name="Stand. Genomic Sci.">
        <title>Genomic Encyclopedia of Bacterial and Archaeal Type Strains, Phase III: the genomes of soil and plant-associated and newly described type strains.</title>
        <authorList>
            <person name="Whitman W.B."/>
            <person name="Woyke T."/>
            <person name="Klenk H.P."/>
            <person name="Zhou Y."/>
            <person name="Lilburn T.G."/>
            <person name="Beck B.J."/>
            <person name="De Vos P."/>
            <person name="Vandamme P."/>
            <person name="Eisen J.A."/>
            <person name="Garrity G."/>
            <person name="Hugenholtz P."/>
            <person name="Kyrpides N.C."/>
        </authorList>
    </citation>
    <scope>NUCLEOTIDE SEQUENCE [LARGE SCALE GENOMIC DNA]</scope>
    <source>
        <strain evidence="8 9">VKM Ac-2541</strain>
    </source>
</reference>
<dbReference type="GO" id="GO:0005576">
    <property type="term" value="C:extracellular region"/>
    <property type="evidence" value="ECO:0007669"/>
    <property type="project" value="UniProtKB-SubCell"/>
</dbReference>
<evidence type="ECO:0000313" key="9">
    <source>
        <dbReference type="Proteomes" id="UP000295573"/>
    </source>
</evidence>
<keyword evidence="3 5" id="KW-0732">Signal</keyword>
<dbReference type="InterPro" id="IPR004843">
    <property type="entry name" value="Calcineurin-like_PHP"/>
</dbReference>
<sequence>MGIRLRTPATAGGAVALTTAAVALLLTNAPTASAAATTFTAVADTYVQDTTPSTNYGTSSQVVVDNSPVRQSFLKSTVSGVTQPVTSAKLRIHTVSGNGGSNNGGTFKSMTSTTWSETGTTWNNKPAINGATLGTIGSVTKSTWYEIDVTSVVTGNGTFSFGATSPSADGAYYDSRESGANAPQLVINTSTSTPPPTTPPPSGDPVLVGAGDIANSGSGDTATAALLDNIPGTVFTAGDNAYDSGTLSEYNTYYEPTWGRHKARTKPAPGNHEYNTSGATGYYSYFGAAAGPSGRGYYSYDLGNWHVVSLNSEVSMSAGSAQEQWLRADLAASSKPCTVAYWHKPLFTSGANHAPETATRPLFQALYDFNADVVVTGHNHQYERFAPQNPAGGLDNTRGIREFVAGMGGASHYGFGTIQPNSQARNSDTYGVLKLTLHANSYDWQFVPEAGKTYADSGTTTCH</sequence>
<dbReference type="OrthoDB" id="9804511at2"/>
<gene>
    <name evidence="8" type="ORF">EV646_102348</name>
</gene>
<dbReference type="AlphaFoldDB" id="A0A4R2IXI3"/>
<dbReference type="Proteomes" id="UP000295573">
    <property type="component" value="Unassembled WGS sequence"/>
</dbReference>
<dbReference type="InterPro" id="IPR029052">
    <property type="entry name" value="Metallo-depent_PP-like"/>
</dbReference>
<feature type="domain" description="Carbohydrate-binding module family 96" evidence="7">
    <location>
        <begin position="36"/>
        <end position="189"/>
    </location>
</feature>
<dbReference type="RefSeq" id="WP_132145500.1">
    <property type="nucleotide sequence ID" value="NZ_SLWR01000002.1"/>
</dbReference>
<feature type="region of interest" description="Disordered" evidence="4">
    <location>
        <begin position="186"/>
        <end position="205"/>
    </location>
</feature>
<evidence type="ECO:0000256" key="2">
    <source>
        <dbReference type="ARBA" id="ARBA00022525"/>
    </source>
</evidence>
<comment type="caution">
    <text evidence="8">The sequence shown here is derived from an EMBL/GenBank/DDBJ whole genome shotgun (WGS) entry which is preliminary data.</text>
</comment>
<dbReference type="GO" id="GO:0003993">
    <property type="term" value="F:acid phosphatase activity"/>
    <property type="evidence" value="ECO:0007669"/>
    <property type="project" value="InterPro"/>
</dbReference>
<feature type="chain" id="PRO_5020570502" evidence="5">
    <location>
        <begin position="35"/>
        <end position="463"/>
    </location>
</feature>
<evidence type="ECO:0000256" key="3">
    <source>
        <dbReference type="ARBA" id="ARBA00022729"/>
    </source>
</evidence>
<proteinExistence type="predicted"/>
<evidence type="ECO:0000256" key="4">
    <source>
        <dbReference type="SAM" id="MobiDB-lite"/>
    </source>
</evidence>
<dbReference type="Pfam" id="PF00149">
    <property type="entry name" value="Metallophos"/>
    <property type="match status" value="1"/>
</dbReference>
<dbReference type="SUPFAM" id="SSF56300">
    <property type="entry name" value="Metallo-dependent phosphatases"/>
    <property type="match status" value="1"/>
</dbReference>
<dbReference type="EMBL" id="SLWR01000002">
    <property type="protein sequence ID" value="TCO50274.1"/>
    <property type="molecule type" value="Genomic_DNA"/>
</dbReference>
<dbReference type="Pfam" id="PF24517">
    <property type="entry name" value="CBM96"/>
    <property type="match status" value="1"/>
</dbReference>
<comment type="subcellular location">
    <subcellularLocation>
        <location evidence="1">Secreted</location>
    </subcellularLocation>
</comment>
<evidence type="ECO:0000259" key="6">
    <source>
        <dbReference type="Pfam" id="PF00149"/>
    </source>
</evidence>
<evidence type="ECO:0000259" key="7">
    <source>
        <dbReference type="Pfam" id="PF24517"/>
    </source>
</evidence>
<feature type="domain" description="Calcineurin-like phosphoesterase" evidence="6">
    <location>
        <begin position="224"/>
        <end position="382"/>
    </location>
</feature>
<evidence type="ECO:0000256" key="1">
    <source>
        <dbReference type="ARBA" id="ARBA00004613"/>
    </source>
</evidence>
<dbReference type="PANTHER" id="PTHR22953">
    <property type="entry name" value="ACID PHOSPHATASE RELATED"/>
    <property type="match status" value="1"/>
</dbReference>
<dbReference type="Gene3D" id="3.60.21.10">
    <property type="match status" value="1"/>
</dbReference>
<protein>
    <submittedName>
        <fullName evidence="8">Calcineurin-like phosphoesterase family protein</fullName>
    </submittedName>
</protein>
<feature type="signal peptide" evidence="5">
    <location>
        <begin position="1"/>
        <end position="34"/>
    </location>
</feature>
<organism evidence="8 9">
    <name type="scientific">Kribbella antiqua</name>
    <dbReference type="NCBI Taxonomy" id="2512217"/>
    <lineage>
        <taxon>Bacteria</taxon>
        <taxon>Bacillati</taxon>
        <taxon>Actinomycetota</taxon>
        <taxon>Actinomycetes</taxon>
        <taxon>Propionibacteriales</taxon>
        <taxon>Kribbellaceae</taxon>
        <taxon>Kribbella</taxon>
    </lineage>
</organism>
<dbReference type="PANTHER" id="PTHR22953:SF153">
    <property type="entry name" value="PURPLE ACID PHOSPHATASE"/>
    <property type="match status" value="1"/>
</dbReference>
<dbReference type="InterPro" id="IPR055372">
    <property type="entry name" value="CBM96"/>
</dbReference>
<dbReference type="NCBIfam" id="NF033679">
    <property type="entry name" value="DNRLRE_dom"/>
    <property type="match status" value="1"/>
</dbReference>